<dbReference type="NCBIfam" id="NF000843">
    <property type="entry name" value="PRK00071.2-2"/>
    <property type="match status" value="1"/>
</dbReference>
<dbReference type="InterPro" id="IPR004821">
    <property type="entry name" value="Cyt_trans-like"/>
</dbReference>
<evidence type="ECO:0000313" key="14">
    <source>
        <dbReference type="Proteomes" id="UP000637002"/>
    </source>
</evidence>
<evidence type="ECO:0000256" key="5">
    <source>
        <dbReference type="ARBA" id="ARBA00022679"/>
    </source>
</evidence>
<dbReference type="EMBL" id="BMGG01000001">
    <property type="protein sequence ID" value="GGC45598.1"/>
    <property type="molecule type" value="Genomic_DNA"/>
</dbReference>
<keyword evidence="7 11" id="KW-0547">Nucleotide-binding</keyword>
<dbReference type="Pfam" id="PF01467">
    <property type="entry name" value="CTP_transf_like"/>
    <property type="match status" value="1"/>
</dbReference>
<proteinExistence type="inferred from homology"/>
<evidence type="ECO:0000256" key="9">
    <source>
        <dbReference type="ARBA" id="ARBA00023027"/>
    </source>
</evidence>
<dbReference type="SUPFAM" id="SSF52374">
    <property type="entry name" value="Nucleotidylyl transferase"/>
    <property type="match status" value="1"/>
</dbReference>
<keyword evidence="14" id="KW-1185">Reference proteome</keyword>
<dbReference type="Gene3D" id="3.40.50.620">
    <property type="entry name" value="HUPs"/>
    <property type="match status" value="1"/>
</dbReference>
<dbReference type="InterPro" id="IPR014729">
    <property type="entry name" value="Rossmann-like_a/b/a_fold"/>
</dbReference>
<evidence type="ECO:0000256" key="7">
    <source>
        <dbReference type="ARBA" id="ARBA00022741"/>
    </source>
</evidence>
<comment type="caution">
    <text evidence="13">The sequence shown here is derived from an EMBL/GenBank/DDBJ whole genome shotgun (WGS) entry which is preliminary data.</text>
</comment>
<dbReference type="AlphaFoldDB" id="A0A916TXN4"/>
<evidence type="ECO:0000256" key="1">
    <source>
        <dbReference type="ARBA" id="ARBA00002324"/>
    </source>
</evidence>
<feature type="domain" description="Cytidyltransferase-like" evidence="12">
    <location>
        <begin position="5"/>
        <end position="184"/>
    </location>
</feature>
<accession>A0A916TXN4</accession>
<evidence type="ECO:0000256" key="10">
    <source>
        <dbReference type="ARBA" id="ARBA00048721"/>
    </source>
</evidence>
<keyword evidence="8 11" id="KW-0067">ATP-binding</keyword>
<dbReference type="EC" id="2.7.7.18" evidence="11"/>
<dbReference type="PANTHER" id="PTHR39321">
    <property type="entry name" value="NICOTINATE-NUCLEOTIDE ADENYLYLTRANSFERASE-RELATED"/>
    <property type="match status" value="1"/>
</dbReference>
<keyword evidence="5 11" id="KW-0808">Transferase</keyword>
<reference evidence="13" key="1">
    <citation type="journal article" date="2014" name="Int. J. Syst. Evol. Microbiol.">
        <title>Complete genome sequence of Corynebacterium casei LMG S-19264T (=DSM 44701T), isolated from a smear-ripened cheese.</title>
        <authorList>
            <consortium name="US DOE Joint Genome Institute (JGI-PGF)"/>
            <person name="Walter F."/>
            <person name="Albersmeier A."/>
            <person name="Kalinowski J."/>
            <person name="Ruckert C."/>
        </authorList>
    </citation>
    <scope>NUCLEOTIDE SEQUENCE</scope>
    <source>
        <strain evidence="13">CGMCC 1.12919</strain>
    </source>
</reference>
<comment type="similarity">
    <text evidence="3 11">Belongs to the NadD family.</text>
</comment>
<dbReference type="GO" id="GO:0004515">
    <property type="term" value="F:nicotinate-nucleotide adenylyltransferase activity"/>
    <property type="evidence" value="ECO:0007669"/>
    <property type="project" value="UniProtKB-UniRule"/>
</dbReference>
<evidence type="ECO:0000256" key="3">
    <source>
        <dbReference type="ARBA" id="ARBA00009014"/>
    </source>
</evidence>
<evidence type="ECO:0000256" key="11">
    <source>
        <dbReference type="HAMAP-Rule" id="MF_00244"/>
    </source>
</evidence>
<comment type="catalytic activity">
    <reaction evidence="10 11">
        <text>nicotinate beta-D-ribonucleotide + ATP + H(+) = deamido-NAD(+) + diphosphate</text>
        <dbReference type="Rhea" id="RHEA:22860"/>
        <dbReference type="ChEBI" id="CHEBI:15378"/>
        <dbReference type="ChEBI" id="CHEBI:30616"/>
        <dbReference type="ChEBI" id="CHEBI:33019"/>
        <dbReference type="ChEBI" id="CHEBI:57502"/>
        <dbReference type="ChEBI" id="CHEBI:58437"/>
        <dbReference type="EC" id="2.7.7.18"/>
    </reaction>
</comment>
<gene>
    <name evidence="11 13" type="primary">nadD</name>
    <name evidence="13" type="ORF">GCM10010994_00930</name>
</gene>
<comment type="function">
    <text evidence="1 11">Catalyzes the reversible adenylation of nicotinate mononucleotide (NaMN) to nicotinic acid adenine dinucleotide (NaAD).</text>
</comment>
<evidence type="ECO:0000256" key="6">
    <source>
        <dbReference type="ARBA" id="ARBA00022695"/>
    </source>
</evidence>
<dbReference type="NCBIfam" id="NF000845">
    <property type="entry name" value="PRK00071.2-4"/>
    <property type="match status" value="1"/>
</dbReference>
<comment type="pathway">
    <text evidence="2 11">Cofactor biosynthesis; NAD(+) biosynthesis; deamido-NAD(+) from nicotinate D-ribonucleotide: step 1/1.</text>
</comment>
<dbReference type="GO" id="GO:0009435">
    <property type="term" value="P:NAD+ biosynthetic process"/>
    <property type="evidence" value="ECO:0007669"/>
    <property type="project" value="UniProtKB-UniRule"/>
</dbReference>
<evidence type="ECO:0000256" key="8">
    <source>
        <dbReference type="ARBA" id="ARBA00022840"/>
    </source>
</evidence>
<evidence type="ECO:0000259" key="12">
    <source>
        <dbReference type="Pfam" id="PF01467"/>
    </source>
</evidence>
<evidence type="ECO:0000256" key="4">
    <source>
        <dbReference type="ARBA" id="ARBA00022642"/>
    </source>
</evidence>
<dbReference type="Proteomes" id="UP000637002">
    <property type="component" value="Unassembled WGS sequence"/>
</dbReference>
<keyword evidence="6 11" id="KW-0548">Nucleotidyltransferase</keyword>
<evidence type="ECO:0000256" key="2">
    <source>
        <dbReference type="ARBA" id="ARBA00005019"/>
    </source>
</evidence>
<dbReference type="InterPro" id="IPR005248">
    <property type="entry name" value="NadD/NMNAT"/>
</dbReference>
<dbReference type="HAMAP" id="MF_00244">
    <property type="entry name" value="NaMN_adenylyltr"/>
    <property type="match status" value="1"/>
</dbReference>
<dbReference type="NCBIfam" id="TIGR00482">
    <property type="entry name" value="nicotinate (nicotinamide) nucleotide adenylyltransferase"/>
    <property type="match status" value="1"/>
</dbReference>
<sequence length="194" mass="21465">MNIGLFGGSFNPPHAGHRLVATAALKRLGLHRVWWLVTPGNPLKNNSELPALATRLAAARRLARHPRVSVTGFEAEIGARYTYDTVAYLKRRCPEVRFVWLMGADSFANFHRWQNWRRMAALIPIAVIDRPGLTIAAARSRAATALARYRLPEEEAHLLAGRPPPAWIFLHGPRSPLSSTALRRGAEPGGDASR</sequence>
<reference evidence="13" key="2">
    <citation type="submission" date="2020-09" db="EMBL/GenBank/DDBJ databases">
        <authorList>
            <person name="Sun Q."/>
            <person name="Zhou Y."/>
        </authorList>
    </citation>
    <scope>NUCLEOTIDE SEQUENCE</scope>
    <source>
        <strain evidence="13">CGMCC 1.12919</strain>
    </source>
</reference>
<dbReference type="PANTHER" id="PTHR39321:SF3">
    <property type="entry name" value="PHOSPHOPANTETHEINE ADENYLYLTRANSFERASE"/>
    <property type="match status" value="1"/>
</dbReference>
<keyword evidence="9 11" id="KW-0520">NAD</keyword>
<evidence type="ECO:0000313" key="13">
    <source>
        <dbReference type="EMBL" id="GGC45598.1"/>
    </source>
</evidence>
<keyword evidence="4 11" id="KW-0662">Pyridine nucleotide biosynthesis</keyword>
<organism evidence="13 14">
    <name type="scientific">Chelatococcus reniformis</name>
    <dbReference type="NCBI Taxonomy" id="1494448"/>
    <lineage>
        <taxon>Bacteria</taxon>
        <taxon>Pseudomonadati</taxon>
        <taxon>Pseudomonadota</taxon>
        <taxon>Alphaproteobacteria</taxon>
        <taxon>Hyphomicrobiales</taxon>
        <taxon>Chelatococcaceae</taxon>
        <taxon>Chelatococcus</taxon>
    </lineage>
</organism>
<dbReference type="GO" id="GO:0005524">
    <property type="term" value="F:ATP binding"/>
    <property type="evidence" value="ECO:0007669"/>
    <property type="project" value="UniProtKB-KW"/>
</dbReference>
<dbReference type="CDD" id="cd02165">
    <property type="entry name" value="NMNAT"/>
    <property type="match status" value="1"/>
</dbReference>
<protein>
    <recommendedName>
        <fullName evidence="11">Probable nicotinate-nucleotide adenylyltransferase</fullName>
        <ecNumber evidence="11">2.7.7.18</ecNumber>
    </recommendedName>
    <alternativeName>
        <fullName evidence="11">Deamido-NAD(+) diphosphorylase</fullName>
    </alternativeName>
    <alternativeName>
        <fullName evidence="11">Deamido-NAD(+) pyrophosphorylase</fullName>
    </alternativeName>
    <alternativeName>
        <fullName evidence="11">Nicotinate mononucleotide adenylyltransferase</fullName>
        <shortName evidence="11">NaMN adenylyltransferase</shortName>
    </alternativeName>
</protein>
<name>A0A916TXN4_9HYPH</name>